<dbReference type="GO" id="GO:0006538">
    <property type="term" value="P:L-glutamate catabolic process"/>
    <property type="evidence" value="ECO:0007669"/>
    <property type="project" value="TreeGrafter"/>
</dbReference>
<dbReference type="SMART" id="SM00839">
    <property type="entry name" value="ELFV_dehydrog"/>
    <property type="match status" value="1"/>
</dbReference>
<evidence type="ECO:0000313" key="9">
    <source>
        <dbReference type="EMBL" id="AWV91335.1"/>
    </source>
</evidence>
<dbReference type="GO" id="GO:0004352">
    <property type="term" value="F:glutamate dehydrogenase (NAD+) activity"/>
    <property type="evidence" value="ECO:0007669"/>
    <property type="project" value="TreeGrafter"/>
</dbReference>
<dbReference type="Proteomes" id="UP000249799">
    <property type="component" value="Chromosome"/>
</dbReference>
<evidence type="ECO:0000256" key="3">
    <source>
        <dbReference type="PIRNR" id="PIRNR000185"/>
    </source>
</evidence>
<dbReference type="OrthoDB" id="9803297at2"/>
<dbReference type="Pfam" id="PF00208">
    <property type="entry name" value="ELFV_dehydrog"/>
    <property type="match status" value="1"/>
</dbReference>
<organism evidence="9 10">
    <name type="scientific">Bradymonas sediminis</name>
    <dbReference type="NCBI Taxonomy" id="1548548"/>
    <lineage>
        <taxon>Bacteria</taxon>
        <taxon>Deltaproteobacteria</taxon>
        <taxon>Bradymonadales</taxon>
        <taxon>Bradymonadaceae</taxon>
        <taxon>Bradymonas</taxon>
    </lineage>
</organism>
<dbReference type="InterPro" id="IPR006096">
    <property type="entry name" value="Glu/Leu/Phe/Val/Trp_DH_C"/>
</dbReference>
<feature type="site" description="Important for catalysis" evidence="6">
    <location>
        <position position="132"/>
    </location>
</feature>
<evidence type="ECO:0000259" key="8">
    <source>
        <dbReference type="SMART" id="SM00839"/>
    </source>
</evidence>
<dbReference type="CDD" id="cd01076">
    <property type="entry name" value="NAD_bind_1_Glu_DH"/>
    <property type="match status" value="1"/>
</dbReference>
<feature type="domain" description="Glutamate/phenylalanine/leucine/valine/L-tryptophan dehydrogenase C-terminal" evidence="8">
    <location>
        <begin position="173"/>
        <end position="403"/>
    </location>
</feature>
<name>A0A2Z4FRI1_9DELT</name>
<feature type="binding site" evidence="5">
    <location>
        <position position="180"/>
    </location>
    <ligand>
        <name>NAD(+)</name>
        <dbReference type="ChEBI" id="CHEBI:57540"/>
    </ligand>
</feature>
<dbReference type="Gene3D" id="3.40.50.10860">
    <property type="entry name" value="Leucine Dehydrogenase, chain A, domain 1"/>
    <property type="match status" value="1"/>
</dbReference>
<evidence type="ECO:0000313" key="10">
    <source>
        <dbReference type="Proteomes" id="UP000249799"/>
    </source>
</evidence>
<dbReference type="InterPro" id="IPR014362">
    <property type="entry name" value="Glu_DH"/>
</dbReference>
<proteinExistence type="inferred from homology"/>
<dbReference type="PROSITE" id="PS00074">
    <property type="entry name" value="GLFV_DEHYDROGENASE"/>
    <property type="match status" value="1"/>
</dbReference>
<dbReference type="SUPFAM" id="SSF53223">
    <property type="entry name" value="Aminoacid dehydrogenase-like, N-terminal domain"/>
    <property type="match status" value="1"/>
</dbReference>
<keyword evidence="5" id="KW-0547">Nucleotide-binding</keyword>
<dbReference type="InterPro" id="IPR033922">
    <property type="entry name" value="NAD_bind_Glu_DH"/>
</dbReference>
<dbReference type="PIRSF" id="PIRSF000185">
    <property type="entry name" value="Glu_DH"/>
    <property type="match status" value="1"/>
</dbReference>
<dbReference type="Pfam" id="PF02812">
    <property type="entry name" value="ELFV_dehydrog_N"/>
    <property type="match status" value="1"/>
</dbReference>
<dbReference type="AlphaFoldDB" id="A0A2Z4FRI1"/>
<dbReference type="InterPro" id="IPR006095">
    <property type="entry name" value="Glu/Leu/Phe/Val/Trp_DH"/>
</dbReference>
<dbReference type="PRINTS" id="PR00082">
    <property type="entry name" value="GLFDHDRGNASE"/>
</dbReference>
<dbReference type="SUPFAM" id="SSF51735">
    <property type="entry name" value="NAD(P)-binding Rossmann-fold domains"/>
    <property type="match status" value="1"/>
</dbReference>
<dbReference type="InterPro" id="IPR046346">
    <property type="entry name" value="Aminoacid_DH-like_N_sf"/>
</dbReference>
<dbReference type="EMBL" id="CP030032">
    <property type="protein sequence ID" value="AWV91335.1"/>
    <property type="molecule type" value="Genomic_DNA"/>
</dbReference>
<keyword evidence="10" id="KW-1185">Reference proteome</keyword>
<dbReference type="InterPro" id="IPR036291">
    <property type="entry name" value="NAD(P)-bd_dom_sf"/>
</dbReference>
<gene>
    <name evidence="9" type="ORF">DN745_02685</name>
</gene>
<keyword evidence="2 3" id="KW-0560">Oxidoreductase</keyword>
<sequence>MQKAMEHLDVAPHVRAILAEPRNELIVNFPVRMDNGEYKLFTGYRIQHNNMLGPYKGGLRFHPEVTLEEVKALASVMTVKCALVQVPFGGAKGGISMSPGDYSRDELERISRRFVHDLGNNIGPEYDIPAPDVGTNSQIMVWMMDTYLNTHSRKDKNAHKGVVTGKTLSSGGSRGRSKATGQGAVYCIQEWASEHNVRLEGCRYIVQGFGNVGSKTAILLEKLGAKLVGVQDHTGSIAFADGISASGLAEYVAEHRGVAGFAGAQPIDNDAFWDLDCEICIPAALEAQINSAVARRLRCKLVVEGANGPTTLGGEAVLQERGVEVIPDLMANAGGVVVSYFEWLQNKRTESWPLEKVDARLGQMMRQAYKEMRTFAIERGVDNRTAALAVAIQRINQVYLERGIFP</sequence>
<dbReference type="GO" id="GO:0000166">
    <property type="term" value="F:nucleotide binding"/>
    <property type="evidence" value="ECO:0007669"/>
    <property type="project" value="UniProtKB-KW"/>
</dbReference>
<comment type="similarity">
    <text evidence="1 3 7">Belongs to the Glu/Leu/Phe/Val dehydrogenases family.</text>
</comment>
<evidence type="ECO:0000256" key="6">
    <source>
        <dbReference type="PIRSR" id="PIRSR000185-3"/>
    </source>
</evidence>
<evidence type="ECO:0000256" key="4">
    <source>
        <dbReference type="PIRSR" id="PIRSR000185-1"/>
    </source>
</evidence>
<reference evidence="9 10" key="1">
    <citation type="submission" date="2018-06" db="EMBL/GenBank/DDBJ databases">
        <title>Lujinxingia sediminis gen. nov. sp. nov., a new facultative anaerobic member of the class Deltaproteobacteria, and proposal of Lujinxingaceae fam. nov.</title>
        <authorList>
            <person name="Guo L.-Y."/>
            <person name="Li C.-M."/>
            <person name="Wang S."/>
            <person name="Du Z.-J."/>
        </authorList>
    </citation>
    <scope>NUCLEOTIDE SEQUENCE [LARGE SCALE GENOMIC DNA]</scope>
    <source>
        <strain evidence="9 10">FA350</strain>
    </source>
</reference>
<dbReference type="KEGG" id="bsed:DN745_02685"/>
<dbReference type="InterPro" id="IPR006097">
    <property type="entry name" value="Glu/Leu/Phe/Val/Trp_DH_dimer"/>
</dbReference>
<dbReference type="Gene3D" id="3.40.50.720">
    <property type="entry name" value="NAD(P)-binding Rossmann-like Domain"/>
    <property type="match status" value="1"/>
</dbReference>
<protein>
    <recommendedName>
        <fullName evidence="3">Glutamate dehydrogenase</fullName>
    </recommendedName>
</protein>
<evidence type="ECO:0000256" key="1">
    <source>
        <dbReference type="ARBA" id="ARBA00006382"/>
    </source>
</evidence>
<dbReference type="PANTHER" id="PTHR11606">
    <property type="entry name" value="GLUTAMATE DEHYDROGENASE"/>
    <property type="match status" value="1"/>
</dbReference>
<dbReference type="PANTHER" id="PTHR11606:SF13">
    <property type="entry name" value="GLUTAMATE DEHYDROGENASE 1, MITOCHONDRIAL"/>
    <property type="match status" value="1"/>
</dbReference>
<feature type="binding site" evidence="5">
    <location>
        <position position="80"/>
    </location>
    <ligand>
        <name>substrate</name>
    </ligand>
</feature>
<feature type="active site" description="Proton donor" evidence="4">
    <location>
        <position position="92"/>
    </location>
</feature>
<keyword evidence="5" id="KW-0520">NAD</keyword>
<evidence type="ECO:0000256" key="2">
    <source>
        <dbReference type="ARBA" id="ARBA00023002"/>
    </source>
</evidence>
<evidence type="ECO:0000256" key="5">
    <source>
        <dbReference type="PIRSR" id="PIRSR000185-2"/>
    </source>
</evidence>
<feature type="binding site" evidence="5">
    <location>
        <position position="56"/>
    </location>
    <ligand>
        <name>substrate</name>
    </ligand>
</feature>
<feature type="binding site" evidence="5">
    <location>
        <position position="339"/>
    </location>
    <ligand>
        <name>substrate</name>
    </ligand>
</feature>
<evidence type="ECO:0000256" key="7">
    <source>
        <dbReference type="RuleBase" id="RU004417"/>
    </source>
</evidence>
<accession>A0A2Z4FRI1</accession>
<dbReference type="InterPro" id="IPR033524">
    <property type="entry name" value="Glu/Leu/Phe/Val_DH_AS"/>
</dbReference>
<feature type="binding site" evidence="5">
    <location>
        <position position="211"/>
    </location>
    <ligand>
        <name>NAD(+)</name>
        <dbReference type="ChEBI" id="CHEBI:57540"/>
    </ligand>
</feature>